<evidence type="ECO:0000259" key="1">
    <source>
        <dbReference type="Pfam" id="PF01738"/>
    </source>
</evidence>
<dbReference type="STRING" id="988480.A0A075AWD7"/>
<dbReference type="GO" id="GO:0016787">
    <property type="term" value="F:hydrolase activity"/>
    <property type="evidence" value="ECO:0007669"/>
    <property type="project" value="UniProtKB-KW"/>
</dbReference>
<evidence type="ECO:0000313" key="3">
    <source>
        <dbReference type="Proteomes" id="UP000030755"/>
    </source>
</evidence>
<dbReference type="InterPro" id="IPR002925">
    <property type="entry name" value="Dienelactn_hydro"/>
</dbReference>
<dbReference type="OrthoDB" id="17560at2759"/>
<keyword evidence="3" id="KW-1185">Reference proteome</keyword>
<dbReference type="AlphaFoldDB" id="A0A075AWD7"/>
<protein>
    <submittedName>
        <fullName evidence="2">Dienelactone hydrolase domain-containing protein</fullName>
    </submittedName>
</protein>
<dbReference type="InterPro" id="IPR051049">
    <property type="entry name" value="Dienelactone_hydrolase-like"/>
</dbReference>
<sequence>MQKVTFSNGCPGYMTGQGSKTGLIVIQEWWGVNDQIKQTAEKFAAASPMLVLVPDLYRGQVAFHEDEASHLMSNLDWQSAVQDIQAAVDYLKENGCEKIAVVGFCMGGALTITSCVHVGGIDCGICFYGIPDKEFAAPQKIRVPMQLHFGNLDECKGFSCRESADLLEKEMRDCGKDFEMWRYEAKHAFMNHCGPKYDEKAASVAFERTIKDMFI</sequence>
<dbReference type="OMA" id="FFAAIEW"/>
<reference evidence="2 3" key="1">
    <citation type="journal article" date="2013" name="Curr. Biol.">
        <title>Shared signatures of parasitism and phylogenomics unite Cryptomycota and microsporidia.</title>
        <authorList>
            <person name="James T.Y."/>
            <person name="Pelin A."/>
            <person name="Bonen L."/>
            <person name="Ahrendt S."/>
            <person name="Sain D."/>
            <person name="Corradi N."/>
            <person name="Stajich J.E."/>
        </authorList>
    </citation>
    <scope>NUCLEOTIDE SEQUENCE [LARGE SCALE GENOMIC DNA]</scope>
    <source>
        <strain evidence="2 3">CSF55</strain>
    </source>
</reference>
<evidence type="ECO:0000313" key="2">
    <source>
        <dbReference type="EMBL" id="EPZ34565.1"/>
    </source>
</evidence>
<proteinExistence type="predicted"/>
<dbReference type="Pfam" id="PF01738">
    <property type="entry name" value="DLH"/>
    <property type="match status" value="1"/>
</dbReference>
<dbReference type="SUPFAM" id="SSF53474">
    <property type="entry name" value="alpha/beta-Hydrolases"/>
    <property type="match status" value="1"/>
</dbReference>
<accession>A0A075AWD7</accession>
<dbReference type="PANTHER" id="PTHR46623:SF6">
    <property type="entry name" value="ALPHA_BETA-HYDROLASES SUPERFAMILY PROTEIN"/>
    <property type="match status" value="1"/>
</dbReference>
<dbReference type="InterPro" id="IPR029058">
    <property type="entry name" value="AB_hydrolase_fold"/>
</dbReference>
<dbReference type="HOGENOM" id="CLU_054590_4_0_1"/>
<keyword evidence="2" id="KW-0378">Hydrolase</keyword>
<dbReference type="Gene3D" id="3.40.50.1820">
    <property type="entry name" value="alpha/beta hydrolase"/>
    <property type="match status" value="1"/>
</dbReference>
<name>A0A075AWD7_ROZAC</name>
<organism evidence="2 3">
    <name type="scientific">Rozella allomycis (strain CSF55)</name>
    <dbReference type="NCBI Taxonomy" id="988480"/>
    <lineage>
        <taxon>Eukaryota</taxon>
        <taxon>Fungi</taxon>
        <taxon>Fungi incertae sedis</taxon>
        <taxon>Cryptomycota</taxon>
        <taxon>Cryptomycota incertae sedis</taxon>
        <taxon>Rozella</taxon>
    </lineage>
</organism>
<feature type="domain" description="Dienelactone hydrolase" evidence="1">
    <location>
        <begin position="20"/>
        <end position="211"/>
    </location>
</feature>
<dbReference type="EMBL" id="KE560945">
    <property type="protein sequence ID" value="EPZ34565.1"/>
    <property type="molecule type" value="Genomic_DNA"/>
</dbReference>
<dbReference type="PANTHER" id="PTHR46623">
    <property type="entry name" value="CARBOXYMETHYLENEBUTENOLIDASE-RELATED"/>
    <property type="match status" value="1"/>
</dbReference>
<gene>
    <name evidence="2" type="ORF">O9G_001821</name>
</gene>
<dbReference type="Proteomes" id="UP000030755">
    <property type="component" value="Unassembled WGS sequence"/>
</dbReference>